<organism evidence="1 2">
    <name type="scientific">Teichococcus deserti</name>
    <dbReference type="NCBI Taxonomy" id="1817963"/>
    <lineage>
        <taxon>Bacteria</taxon>
        <taxon>Pseudomonadati</taxon>
        <taxon>Pseudomonadota</taxon>
        <taxon>Alphaproteobacteria</taxon>
        <taxon>Acetobacterales</taxon>
        <taxon>Roseomonadaceae</taxon>
        <taxon>Roseomonas</taxon>
    </lineage>
</organism>
<name>A0A1V2H6E3_9PROT</name>
<dbReference type="EMBL" id="MLCO01000032">
    <property type="protein sequence ID" value="ONG56965.1"/>
    <property type="molecule type" value="Genomic_DNA"/>
</dbReference>
<accession>A0A1V2H6E3</accession>
<proteinExistence type="predicted"/>
<dbReference type="Proteomes" id="UP000188879">
    <property type="component" value="Unassembled WGS sequence"/>
</dbReference>
<gene>
    <name evidence="1" type="ORF">BKE38_05060</name>
</gene>
<keyword evidence="2" id="KW-1185">Reference proteome</keyword>
<sequence length="549" mass="58131">MTGPAFTTIEVAAYRPGSVSSTGRYGWSAIGAWGSPMPDAAVLEDTTTVRASDVGYRTEQAAGDVINYPAVLLEAPDIDRHLELDPASSAAPMTVGRAVLVNDNGRFDQLATDYTSDSRRVTIKTGRRVYDSDRGYFVDPVSTALTTLFAGLAESWRLTEAELEIPLRDPTYALQRPYLRNTYAGTGGLNGAADMGGTTIPRTRGGITSLPVRGIQPLLIDPVARIYQYNDAPGTVVQVYEGGAAVFTSAGDVADLYTGTTPAGQFRTNNARGIFQLGSTAVGVITADVTGSFPIAGTVNRAALVAQYIMTEDLGIPSSMVNSAAFTALSDTYQYPGGWYWPSGDATTGAGAVGLFLRSLGAKLVPMRDGQLSCVLLRSIPSNIAPAATLSTAQIIRLAAQQLSAPLDPPAYRWRLGGRRNHTPMTSSLNAGLTDAQRRAVGQEWLVGTWSSNSILAVYANPSDPDLIPTALLSVTHARLIATAIGAQWGSRPRLYDIDLPEEIAMSLDLGSVVRVTYPAADLRAGKLGQVVGEQRRAGQTAVTLQVLV</sequence>
<evidence type="ECO:0008006" key="3">
    <source>
        <dbReference type="Google" id="ProtNLM"/>
    </source>
</evidence>
<comment type="caution">
    <text evidence="1">The sequence shown here is derived from an EMBL/GenBank/DDBJ whole genome shotgun (WGS) entry which is preliminary data.</text>
</comment>
<evidence type="ECO:0000313" key="2">
    <source>
        <dbReference type="Proteomes" id="UP000188879"/>
    </source>
</evidence>
<dbReference type="AlphaFoldDB" id="A0A1V2H6E3"/>
<dbReference type="OrthoDB" id="8264796at2"/>
<evidence type="ECO:0000313" key="1">
    <source>
        <dbReference type="EMBL" id="ONG56965.1"/>
    </source>
</evidence>
<reference evidence="1 2" key="1">
    <citation type="submission" date="2016-10" db="EMBL/GenBank/DDBJ databases">
        <title>Draft Genome sequence of Roseomonas sp. strain M3.</title>
        <authorList>
            <person name="Subhash Y."/>
            <person name="Lee S."/>
        </authorList>
    </citation>
    <scope>NUCLEOTIDE SEQUENCE [LARGE SCALE GENOMIC DNA]</scope>
    <source>
        <strain evidence="1 2">M3</strain>
    </source>
</reference>
<protein>
    <recommendedName>
        <fullName evidence="3">Tip attachment protein J domain-containing protein</fullName>
    </recommendedName>
</protein>
<dbReference type="RefSeq" id="WP_076956299.1">
    <property type="nucleotide sequence ID" value="NZ_MLCO01000032.1"/>
</dbReference>